<proteinExistence type="predicted"/>
<dbReference type="AlphaFoldDB" id="A0A9Q5I597"/>
<dbReference type="InterPro" id="IPR011009">
    <property type="entry name" value="Kinase-like_dom_sf"/>
</dbReference>
<protein>
    <recommendedName>
        <fullName evidence="3">Protein kinase domain-containing protein</fullName>
    </recommendedName>
</protein>
<evidence type="ECO:0000313" key="1">
    <source>
        <dbReference type="EMBL" id="OCB91918.1"/>
    </source>
</evidence>
<organism evidence="1 2">
    <name type="scientific">Sanghuangporus baumii</name>
    <name type="common">Phellinus baumii</name>
    <dbReference type="NCBI Taxonomy" id="108892"/>
    <lineage>
        <taxon>Eukaryota</taxon>
        <taxon>Fungi</taxon>
        <taxon>Dikarya</taxon>
        <taxon>Basidiomycota</taxon>
        <taxon>Agaricomycotina</taxon>
        <taxon>Agaricomycetes</taxon>
        <taxon>Hymenochaetales</taxon>
        <taxon>Hymenochaetaceae</taxon>
        <taxon>Sanghuangporus</taxon>
    </lineage>
</organism>
<comment type="caution">
    <text evidence="1">The sequence shown here is derived from an EMBL/GenBank/DDBJ whole genome shotgun (WGS) entry which is preliminary data.</text>
</comment>
<dbReference type="OrthoDB" id="5987198at2759"/>
<keyword evidence="2" id="KW-1185">Reference proteome</keyword>
<dbReference type="SUPFAM" id="SSF56112">
    <property type="entry name" value="Protein kinase-like (PK-like)"/>
    <property type="match status" value="1"/>
</dbReference>
<evidence type="ECO:0008006" key="3">
    <source>
        <dbReference type="Google" id="ProtNLM"/>
    </source>
</evidence>
<reference evidence="1" key="1">
    <citation type="submission" date="2016-06" db="EMBL/GenBank/DDBJ databases">
        <title>Draft Genome sequence of the fungus Inonotus baumii.</title>
        <authorList>
            <person name="Zhu H."/>
            <person name="Lin W."/>
        </authorList>
    </citation>
    <scope>NUCLEOTIDE SEQUENCE</scope>
    <source>
        <strain evidence="1">821</strain>
    </source>
</reference>
<dbReference type="Proteomes" id="UP000757232">
    <property type="component" value="Unassembled WGS sequence"/>
</dbReference>
<accession>A0A9Q5I597</accession>
<name>A0A9Q5I597_SANBA</name>
<gene>
    <name evidence="1" type="ORF">A7U60_g786</name>
</gene>
<sequence>MLFKSSRYLSDEEKLRDPHNHTVPVLDAFLDDENEKYTFIVPPLLHPYFHPDFFSVDEVLNFTRQLLEVVSMLQGLKVISRGSLRDCSDLNIMMDVDKMFPRGLHPTISVAEASTRIRLAKPRRRRDVSYVRYYYVDFGISVKFDHDDDGKRVFGVIGQDDEVP</sequence>
<evidence type="ECO:0000313" key="2">
    <source>
        <dbReference type="Proteomes" id="UP000757232"/>
    </source>
</evidence>
<dbReference type="EMBL" id="LNZH02000050">
    <property type="protein sequence ID" value="OCB91918.1"/>
    <property type="molecule type" value="Genomic_DNA"/>
</dbReference>